<dbReference type="GO" id="GO:0009289">
    <property type="term" value="C:pilus"/>
    <property type="evidence" value="ECO:0007669"/>
    <property type="project" value="InterPro"/>
</dbReference>
<proteinExistence type="predicted"/>
<protein>
    <submittedName>
        <fullName evidence="3">Fimbria A protein</fullName>
    </submittedName>
</protein>
<dbReference type="PANTHER" id="PTHR33420:SF26">
    <property type="entry name" value="FIMBRIAL SUBUNIT"/>
    <property type="match status" value="1"/>
</dbReference>
<reference evidence="3 4" key="1">
    <citation type="submission" date="2018-06" db="EMBL/GenBank/DDBJ databases">
        <authorList>
            <consortium name="Pathogen Informatics"/>
            <person name="Doyle S."/>
        </authorList>
    </citation>
    <scope>NUCLEOTIDE SEQUENCE [LARGE SCALE GENOMIC DNA]</scope>
    <source>
        <strain evidence="3 4">NCTC11544</strain>
    </source>
</reference>
<dbReference type="InterPro" id="IPR050263">
    <property type="entry name" value="Bact_Fimbrial_Adh_Pro"/>
</dbReference>
<name>A0A379ZY04_9GAMM</name>
<accession>A0A379ZY04</accession>
<dbReference type="InterPro" id="IPR008966">
    <property type="entry name" value="Adhesion_dom_sf"/>
</dbReference>
<organism evidence="3 4">
    <name type="scientific">Serratia quinivorans</name>
    <dbReference type="NCBI Taxonomy" id="137545"/>
    <lineage>
        <taxon>Bacteria</taxon>
        <taxon>Pseudomonadati</taxon>
        <taxon>Pseudomonadota</taxon>
        <taxon>Gammaproteobacteria</taxon>
        <taxon>Enterobacterales</taxon>
        <taxon>Yersiniaceae</taxon>
        <taxon>Serratia</taxon>
    </lineage>
</organism>
<dbReference type="EMBL" id="UGYN01000002">
    <property type="protein sequence ID" value="SUI70115.1"/>
    <property type="molecule type" value="Genomic_DNA"/>
</dbReference>
<evidence type="ECO:0000313" key="3">
    <source>
        <dbReference type="EMBL" id="SUI70115.1"/>
    </source>
</evidence>
<dbReference type="Gene3D" id="2.60.40.1090">
    <property type="entry name" value="Fimbrial-type adhesion domain"/>
    <property type="match status" value="1"/>
</dbReference>
<dbReference type="SUPFAM" id="SSF49401">
    <property type="entry name" value="Bacterial adhesins"/>
    <property type="match status" value="1"/>
</dbReference>
<dbReference type="PANTHER" id="PTHR33420">
    <property type="entry name" value="FIMBRIAL SUBUNIT ELFA-RELATED"/>
    <property type="match status" value="1"/>
</dbReference>
<sequence length="180" mass="18180">MKLKKIVLATVLTFGAGSMANAANQGGGSVTFTGSIIDAPCSIQPGDTNQSVNLGQISNTQLANGGSSTPENFEIKLQGCTTTTAKNVTTTFTGMEGENGLLGITGTAKGASIAITDGSGAVVKLNQPSKPQGLQNGNNTISFSAYLVGNGSGKQPRAGEDSNIVVGDFKSVANFTLAYQ</sequence>
<evidence type="ECO:0000313" key="4">
    <source>
        <dbReference type="Proteomes" id="UP000255529"/>
    </source>
</evidence>
<dbReference type="InterPro" id="IPR000259">
    <property type="entry name" value="Adhesion_dom_fimbrial"/>
</dbReference>
<keyword evidence="1" id="KW-0732">Signal</keyword>
<dbReference type="Pfam" id="PF00419">
    <property type="entry name" value="Fimbrial"/>
    <property type="match status" value="1"/>
</dbReference>
<feature type="chain" id="PRO_5016615052" evidence="1">
    <location>
        <begin position="23"/>
        <end position="180"/>
    </location>
</feature>
<evidence type="ECO:0000259" key="2">
    <source>
        <dbReference type="Pfam" id="PF00419"/>
    </source>
</evidence>
<feature type="signal peptide" evidence="1">
    <location>
        <begin position="1"/>
        <end position="22"/>
    </location>
</feature>
<dbReference type="RefSeq" id="WP_115183743.1">
    <property type="nucleotide sequence ID" value="NZ_CAMKUF010000003.1"/>
</dbReference>
<evidence type="ECO:0000256" key="1">
    <source>
        <dbReference type="SAM" id="SignalP"/>
    </source>
</evidence>
<dbReference type="Proteomes" id="UP000255529">
    <property type="component" value="Unassembled WGS sequence"/>
</dbReference>
<feature type="domain" description="Fimbrial-type adhesion" evidence="2">
    <location>
        <begin position="31"/>
        <end position="159"/>
    </location>
</feature>
<dbReference type="InterPro" id="IPR036937">
    <property type="entry name" value="Adhesion_dom_fimbrial_sf"/>
</dbReference>
<dbReference type="AlphaFoldDB" id="A0A379ZY04"/>
<gene>
    <name evidence="3" type="primary">smfA_10</name>
    <name evidence="3" type="ORF">NCTC11544_03095</name>
</gene>
<dbReference type="GO" id="GO:0043709">
    <property type="term" value="P:cell adhesion involved in single-species biofilm formation"/>
    <property type="evidence" value="ECO:0007669"/>
    <property type="project" value="TreeGrafter"/>
</dbReference>